<proteinExistence type="inferred from homology"/>
<dbReference type="InterPro" id="IPR017741">
    <property type="entry name" value="FAD-dependent_OxRdtase_HpnW"/>
</dbReference>
<dbReference type="SUPFAM" id="SSF51905">
    <property type="entry name" value="FAD/NAD(P)-binding domain"/>
    <property type="match status" value="1"/>
</dbReference>
<dbReference type="EMBL" id="VIWT01000001">
    <property type="protein sequence ID" value="TWG01330.1"/>
    <property type="molecule type" value="Genomic_DNA"/>
</dbReference>
<accession>A0A561UPP6</accession>
<dbReference type="PANTHER" id="PTHR13847">
    <property type="entry name" value="SARCOSINE DEHYDROGENASE-RELATED"/>
    <property type="match status" value="1"/>
</dbReference>
<keyword evidence="7" id="KW-1185">Reference proteome</keyword>
<dbReference type="GO" id="GO:0016491">
    <property type="term" value="F:oxidoreductase activity"/>
    <property type="evidence" value="ECO:0007669"/>
    <property type="project" value="UniProtKB-KW"/>
</dbReference>
<evidence type="ECO:0000259" key="5">
    <source>
        <dbReference type="Pfam" id="PF01266"/>
    </source>
</evidence>
<dbReference type="RefSeq" id="WP_246213716.1">
    <property type="nucleotide sequence ID" value="NZ_BAAAMZ010000030.1"/>
</dbReference>
<comment type="caution">
    <text evidence="6">The sequence shown here is derived from an EMBL/GenBank/DDBJ whole genome shotgun (WGS) entry which is preliminary data.</text>
</comment>
<reference evidence="6 7" key="1">
    <citation type="submission" date="2019-06" db="EMBL/GenBank/DDBJ databases">
        <title>Sequencing the genomes of 1000 actinobacteria strains.</title>
        <authorList>
            <person name="Klenk H.-P."/>
        </authorList>
    </citation>
    <scope>NUCLEOTIDE SEQUENCE [LARGE SCALE GENOMIC DNA]</scope>
    <source>
        <strain evidence="6 7">DSM 44826</strain>
    </source>
</reference>
<dbReference type="NCBIfam" id="TIGR03364">
    <property type="entry name" value="HpnW_proposed"/>
    <property type="match status" value="1"/>
</dbReference>
<evidence type="ECO:0000256" key="2">
    <source>
        <dbReference type="ARBA" id="ARBA00009410"/>
    </source>
</evidence>
<dbReference type="Gene3D" id="3.50.50.60">
    <property type="entry name" value="FAD/NAD(P)-binding domain"/>
    <property type="match status" value="1"/>
</dbReference>
<evidence type="ECO:0000313" key="7">
    <source>
        <dbReference type="Proteomes" id="UP000317940"/>
    </source>
</evidence>
<sequence>MSKTLDSADLVVVGAGIIGLAHAYEAVERGLSVAVIERNDRAVGASVRNFGHACATGLDGDGLRYGLAARERWLRLSHDAGFWAARTGTVLVARAEDELAVLREFAELRGAEQVRLLDPAGVAEKVPVGPGVVGGAYLTEDLRVDQREAVAAIARYLAGRGVRFHWATNVHRVETGLVGTSRGEVHAGTVLLATGHDVDRHFPELAAKAAVRRCVLRMQRVANPHGDRVIEPAVQTGFSLLRYNGFAACPSLAAVRERLAREQGELIDIGLNLMFTQRPDGTLTIGDTHAYDTTPEFFDEEHLDEAVQREIAGLLGVERLTVLERWRGVYASGTEPFLIAEPAEGVHVVSVTSGVGMTTGLGLGAEVIGKIMG</sequence>
<dbReference type="InterPro" id="IPR036188">
    <property type="entry name" value="FAD/NAD-bd_sf"/>
</dbReference>
<feature type="domain" description="FAD dependent oxidoreductase" evidence="5">
    <location>
        <begin position="9"/>
        <end position="367"/>
    </location>
</feature>
<evidence type="ECO:0000256" key="1">
    <source>
        <dbReference type="ARBA" id="ARBA00001974"/>
    </source>
</evidence>
<comment type="similarity">
    <text evidence="2">Belongs to the DadA oxidoreductase family.</text>
</comment>
<name>A0A561UPP6_9ACTN</name>
<dbReference type="Gene3D" id="3.30.9.10">
    <property type="entry name" value="D-Amino Acid Oxidase, subunit A, domain 2"/>
    <property type="match status" value="1"/>
</dbReference>
<organism evidence="6 7">
    <name type="scientific">Kitasatospora viridis</name>
    <dbReference type="NCBI Taxonomy" id="281105"/>
    <lineage>
        <taxon>Bacteria</taxon>
        <taxon>Bacillati</taxon>
        <taxon>Actinomycetota</taxon>
        <taxon>Actinomycetes</taxon>
        <taxon>Kitasatosporales</taxon>
        <taxon>Streptomycetaceae</taxon>
        <taxon>Kitasatospora</taxon>
    </lineage>
</organism>
<dbReference type="InterPro" id="IPR006076">
    <property type="entry name" value="FAD-dep_OxRdtase"/>
</dbReference>
<dbReference type="AlphaFoldDB" id="A0A561UPP6"/>
<dbReference type="PANTHER" id="PTHR13847:SF286">
    <property type="entry name" value="D-AMINO ACID DEHYDROGENASE"/>
    <property type="match status" value="1"/>
</dbReference>
<gene>
    <name evidence="6" type="ORF">FHX73_115222</name>
</gene>
<protein>
    <submittedName>
        <fullName evidence="6">FAD dependent oxidoreductase TIGR03364</fullName>
    </submittedName>
</protein>
<comment type="cofactor">
    <cofactor evidence="1">
        <name>FAD</name>
        <dbReference type="ChEBI" id="CHEBI:57692"/>
    </cofactor>
</comment>
<keyword evidence="4" id="KW-0560">Oxidoreductase</keyword>
<evidence type="ECO:0000313" key="6">
    <source>
        <dbReference type="EMBL" id="TWG01330.1"/>
    </source>
</evidence>
<evidence type="ECO:0000256" key="4">
    <source>
        <dbReference type="ARBA" id="ARBA00023002"/>
    </source>
</evidence>
<dbReference type="Proteomes" id="UP000317940">
    <property type="component" value="Unassembled WGS sequence"/>
</dbReference>
<dbReference type="GO" id="GO:0005737">
    <property type="term" value="C:cytoplasm"/>
    <property type="evidence" value="ECO:0007669"/>
    <property type="project" value="TreeGrafter"/>
</dbReference>
<dbReference type="Pfam" id="PF01266">
    <property type="entry name" value="DAO"/>
    <property type="match status" value="1"/>
</dbReference>
<keyword evidence="3" id="KW-0285">Flavoprotein</keyword>
<evidence type="ECO:0000256" key="3">
    <source>
        <dbReference type="ARBA" id="ARBA00022630"/>
    </source>
</evidence>